<dbReference type="PRINTS" id="PR00805">
    <property type="entry name" value="ALPHACATENIN"/>
</dbReference>
<keyword evidence="5" id="KW-0130">Cell adhesion</keyword>
<dbReference type="GO" id="GO:0005737">
    <property type="term" value="C:cytoplasm"/>
    <property type="evidence" value="ECO:0007669"/>
    <property type="project" value="UniProtKB-SubCell"/>
</dbReference>
<name>A0A564YH35_HYMDI</name>
<evidence type="ECO:0008006" key="10">
    <source>
        <dbReference type="Google" id="ProtNLM"/>
    </source>
</evidence>
<dbReference type="GO" id="GO:0016477">
    <property type="term" value="P:cell migration"/>
    <property type="evidence" value="ECO:0007669"/>
    <property type="project" value="TreeGrafter"/>
</dbReference>
<dbReference type="Proteomes" id="UP000321570">
    <property type="component" value="Unassembled WGS sequence"/>
</dbReference>
<dbReference type="PANTHER" id="PTHR18914:SF9">
    <property type="entry name" value="CATENIN ALPHA"/>
    <property type="match status" value="1"/>
</dbReference>
<keyword evidence="4" id="KW-0963">Cytoplasm</keyword>
<organism evidence="8 9">
    <name type="scientific">Hymenolepis diminuta</name>
    <name type="common">Rat tapeworm</name>
    <dbReference type="NCBI Taxonomy" id="6216"/>
    <lineage>
        <taxon>Eukaryota</taxon>
        <taxon>Metazoa</taxon>
        <taxon>Spiralia</taxon>
        <taxon>Lophotrochozoa</taxon>
        <taxon>Platyhelminthes</taxon>
        <taxon>Cestoda</taxon>
        <taxon>Eucestoda</taxon>
        <taxon>Cyclophyllidea</taxon>
        <taxon>Hymenolepididae</taxon>
        <taxon>Hymenolepis</taxon>
    </lineage>
</organism>
<accession>A0A564YH35</accession>
<dbReference type="AlphaFoldDB" id="A0A564YH35"/>
<protein>
    <recommendedName>
        <fullName evidence="10">Vinculin</fullName>
    </recommendedName>
</protein>
<comment type="similarity">
    <text evidence="3">Belongs to the vinculin/alpha-catenin family.</text>
</comment>
<dbReference type="Gene3D" id="1.20.120.230">
    <property type="entry name" value="Alpha-catenin/vinculin-like"/>
    <property type="match status" value="4"/>
</dbReference>
<dbReference type="Pfam" id="PF01044">
    <property type="entry name" value="Vinculin"/>
    <property type="match status" value="2"/>
</dbReference>
<evidence type="ECO:0000256" key="5">
    <source>
        <dbReference type="ARBA" id="ARBA00022889"/>
    </source>
</evidence>
<dbReference type="GO" id="GO:0051015">
    <property type="term" value="F:actin filament binding"/>
    <property type="evidence" value="ECO:0007669"/>
    <property type="project" value="InterPro"/>
</dbReference>
<dbReference type="EMBL" id="CABIJS010000188">
    <property type="protein sequence ID" value="VUZ45854.1"/>
    <property type="molecule type" value="Genomic_DNA"/>
</dbReference>
<evidence type="ECO:0000256" key="2">
    <source>
        <dbReference type="ARBA" id="ARBA00004496"/>
    </source>
</evidence>
<dbReference type="GO" id="GO:0045296">
    <property type="term" value="F:cadherin binding"/>
    <property type="evidence" value="ECO:0007669"/>
    <property type="project" value="InterPro"/>
</dbReference>
<evidence type="ECO:0000256" key="4">
    <source>
        <dbReference type="ARBA" id="ARBA00022490"/>
    </source>
</evidence>
<feature type="region of interest" description="Disordered" evidence="7">
    <location>
        <begin position="573"/>
        <end position="606"/>
    </location>
</feature>
<evidence type="ECO:0000256" key="6">
    <source>
        <dbReference type="ARBA" id="ARBA00022949"/>
    </source>
</evidence>
<feature type="compositionally biased region" description="Pro residues" evidence="7">
    <location>
        <begin position="581"/>
        <end position="592"/>
    </location>
</feature>
<sequence length="835" mass="92450">MVENQNSEDIRTASVEKVLEPLVTQIALLITRNDSAGRPKGLSQNKSIILDLIKNSIGDLLRRAEDITLECPDVVDNFRVALSEVQNIGRHFHHSVSLFLDNPVDEEAHAELLRASRSLLSSATRILILADLVDVNQLHSCLENIKGDAECIGILTDESEFSRLCAVLEGHVDTLENLLKCRSQDLLDARQRNDLNCSHSTLTMACEMIVTATKATFRYPDLATLKANREFAVHLAREAVNRLGCACDATYAPPVLPSLQGQAVSRLMQEVVKSAEAGVEKTESWNSIFFQSNVRKLSAEIAALTESAGLADYFQAGIARCIHQLSEAVDQFIEAWDYETPNGLQIYVETMKQSCSRIRSFISQAALTLCSTIYITNDSVLSQIEEAAKCANEEKLVAAVTEIQTAKENFTLFAQAYRNMVKFLLENIDEVTDVIDFLDAQDRLLQEDIRKCQAKAEGSQTTGIMGSSRNLTARCTRAVKYILAKLENSEGSIENAEQTRTVLENIKENLVPQFLEATRAVCRSLKARSGSPDTGAIRRMGEAIRSAFGGLRPILEGLNQDRGEISSAVPDASLEMQPSTPSLPPPPPPPQQQPLNMKETQQSSASDEIIDKFRSSQSIQVQPPKGLNPNLNPLINRFNKERTSLMHHVRKLGGTGKDDLMSLVRTISFRLSEIVNYLTEPKKSAVSTETCLVQAAREISLMAAQLNGYCEKIARNFSDLKTRQNLFVSLKNINLFSHELAVMSRVKADLMNLNTEICLDNDESLIQSARNLLQAIKHALGDIRLIVEQKRVRSASSTLPPVPPKPYSRRTSTISSASPLSSYGVKIERTFDLSY</sequence>
<evidence type="ECO:0000256" key="7">
    <source>
        <dbReference type="SAM" id="MobiDB-lite"/>
    </source>
</evidence>
<dbReference type="GO" id="GO:0008013">
    <property type="term" value="F:beta-catenin binding"/>
    <property type="evidence" value="ECO:0007669"/>
    <property type="project" value="TreeGrafter"/>
</dbReference>
<evidence type="ECO:0000256" key="1">
    <source>
        <dbReference type="ARBA" id="ARBA00004282"/>
    </source>
</evidence>
<keyword evidence="9" id="KW-1185">Reference proteome</keyword>
<dbReference type="PANTHER" id="PTHR18914">
    <property type="entry name" value="ALPHA CATENIN"/>
    <property type="match status" value="1"/>
</dbReference>
<dbReference type="GO" id="GO:0005912">
    <property type="term" value="C:adherens junction"/>
    <property type="evidence" value="ECO:0007669"/>
    <property type="project" value="TreeGrafter"/>
</dbReference>
<comment type="subcellular location">
    <subcellularLocation>
        <location evidence="1">Cell junction</location>
    </subcellularLocation>
    <subcellularLocation>
        <location evidence="2">Cytoplasm</location>
    </subcellularLocation>
</comment>
<feature type="region of interest" description="Disordered" evidence="7">
    <location>
        <begin position="796"/>
        <end position="817"/>
    </location>
</feature>
<dbReference type="GO" id="GO:0098609">
    <property type="term" value="P:cell-cell adhesion"/>
    <property type="evidence" value="ECO:0007669"/>
    <property type="project" value="TreeGrafter"/>
</dbReference>
<evidence type="ECO:0000313" key="8">
    <source>
        <dbReference type="EMBL" id="VUZ45854.1"/>
    </source>
</evidence>
<reference evidence="8 9" key="1">
    <citation type="submission" date="2019-07" db="EMBL/GenBank/DDBJ databases">
        <authorList>
            <person name="Jastrzebski P J."/>
            <person name="Paukszto L."/>
            <person name="Jastrzebski P J."/>
        </authorList>
    </citation>
    <scope>NUCLEOTIDE SEQUENCE [LARGE SCALE GENOMIC DNA]</scope>
    <source>
        <strain evidence="8 9">WMS-il1</strain>
    </source>
</reference>
<dbReference type="InterPro" id="IPR006077">
    <property type="entry name" value="Vinculin/catenin"/>
</dbReference>
<gene>
    <name evidence="8" type="ORF">WMSIL1_LOCUS5737</name>
</gene>
<dbReference type="SUPFAM" id="SSF47220">
    <property type="entry name" value="alpha-catenin/vinculin-like"/>
    <property type="match status" value="2"/>
</dbReference>
<evidence type="ECO:0000313" key="9">
    <source>
        <dbReference type="Proteomes" id="UP000321570"/>
    </source>
</evidence>
<dbReference type="InterPro" id="IPR001033">
    <property type="entry name" value="Alpha_catenin"/>
</dbReference>
<keyword evidence="6" id="KW-0965">Cell junction</keyword>
<proteinExistence type="inferred from homology"/>
<evidence type="ECO:0000256" key="3">
    <source>
        <dbReference type="ARBA" id="ARBA00008376"/>
    </source>
</evidence>
<dbReference type="InterPro" id="IPR036723">
    <property type="entry name" value="Alpha-catenin/vinculin-like_sf"/>
</dbReference>
<dbReference type="GO" id="GO:0016342">
    <property type="term" value="C:catenin complex"/>
    <property type="evidence" value="ECO:0007669"/>
    <property type="project" value="TreeGrafter"/>
</dbReference>